<proteinExistence type="predicted"/>
<reference evidence="2" key="2">
    <citation type="journal article" date="2015" name="Data Brief">
        <title>Shoot transcriptome of the giant reed, Arundo donax.</title>
        <authorList>
            <person name="Barrero R.A."/>
            <person name="Guerrero F.D."/>
            <person name="Moolhuijzen P."/>
            <person name="Goolsby J.A."/>
            <person name="Tidwell J."/>
            <person name="Bellgard S.E."/>
            <person name="Bellgard M.I."/>
        </authorList>
    </citation>
    <scope>NUCLEOTIDE SEQUENCE</scope>
    <source>
        <tissue evidence="2">Shoot tissue taken approximately 20 cm above the soil surface</tissue>
    </source>
</reference>
<dbReference type="EMBL" id="GBRH01229449">
    <property type="protein sequence ID" value="JAD68446.1"/>
    <property type="molecule type" value="Transcribed_RNA"/>
</dbReference>
<dbReference type="AlphaFoldDB" id="A0A0A9BYQ6"/>
<feature type="region of interest" description="Disordered" evidence="1">
    <location>
        <begin position="1"/>
        <end position="20"/>
    </location>
</feature>
<accession>A0A0A9BYQ6</accession>
<evidence type="ECO:0000313" key="2">
    <source>
        <dbReference type="EMBL" id="JAD68446.1"/>
    </source>
</evidence>
<sequence length="44" mass="4602">MPNCGREGVGEGGRGAGWGRQVQNRGRMRCCGQVGAALGSLLLW</sequence>
<reference evidence="2" key="1">
    <citation type="submission" date="2014-09" db="EMBL/GenBank/DDBJ databases">
        <authorList>
            <person name="Magalhaes I.L.F."/>
            <person name="Oliveira U."/>
            <person name="Santos F.R."/>
            <person name="Vidigal T.H.D.A."/>
            <person name="Brescovit A.D."/>
            <person name="Santos A.J."/>
        </authorList>
    </citation>
    <scope>NUCLEOTIDE SEQUENCE</scope>
    <source>
        <tissue evidence="2">Shoot tissue taken approximately 20 cm above the soil surface</tissue>
    </source>
</reference>
<protein>
    <submittedName>
        <fullName evidence="2">Uncharacterized protein</fullName>
    </submittedName>
</protein>
<evidence type="ECO:0000256" key="1">
    <source>
        <dbReference type="SAM" id="MobiDB-lite"/>
    </source>
</evidence>
<organism evidence="2">
    <name type="scientific">Arundo donax</name>
    <name type="common">Giant reed</name>
    <name type="synonym">Donax arundinaceus</name>
    <dbReference type="NCBI Taxonomy" id="35708"/>
    <lineage>
        <taxon>Eukaryota</taxon>
        <taxon>Viridiplantae</taxon>
        <taxon>Streptophyta</taxon>
        <taxon>Embryophyta</taxon>
        <taxon>Tracheophyta</taxon>
        <taxon>Spermatophyta</taxon>
        <taxon>Magnoliopsida</taxon>
        <taxon>Liliopsida</taxon>
        <taxon>Poales</taxon>
        <taxon>Poaceae</taxon>
        <taxon>PACMAD clade</taxon>
        <taxon>Arundinoideae</taxon>
        <taxon>Arundineae</taxon>
        <taxon>Arundo</taxon>
    </lineage>
</organism>
<name>A0A0A9BYQ6_ARUDO</name>